<dbReference type="Pfam" id="PF12710">
    <property type="entry name" value="HAD"/>
    <property type="match status" value="1"/>
</dbReference>
<evidence type="ECO:0000313" key="4">
    <source>
        <dbReference type="EMBL" id="GAA0750161.1"/>
    </source>
</evidence>
<keyword evidence="3" id="KW-0460">Magnesium</keyword>
<evidence type="ECO:0000256" key="2">
    <source>
        <dbReference type="ARBA" id="ARBA00022801"/>
    </source>
</evidence>
<organism evidence="4 5">
    <name type="scientific">Ideonella azotifigens</name>
    <dbReference type="NCBI Taxonomy" id="513160"/>
    <lineage>
        <taxon>Bacteria</taxon>
        <taxon>Pseudomonadati</taxon>
        <taxon>Pseudomonadota</taxon>
        <taxon>Betaproteobacteria</taxon>
        <taxon>Burkholderiales</taxon>
        <taxon>Sphaerotilaceae</taxon>
        <taxon>Ideonella</taxon>
    </lineage>
</organism>
<dbReference type="GO" id="GO:0016787">
    <property type="term" value="F:hydrolase activity"/>
    <property type="evidence" value="ECO:0007669"/>
    <property type="project" value="UniProtKB-KW"/>
</dbReference>
<dbReference type="Gene3D" id="3.40.50.1000">
    <property type="entry name" value="HAD superfamily/HAD-like"/>
    <property type="match status" value="1"/>
</dbReference>
<evidence type="ECO:0000256" key="1">
    <source>
        <dbReference type="ARBA" id="ARBA00022723"/>
    </source>
</evidence>
<dbReference type="RefSeq" id="WP_141289902.1">
    <property type="nucleotide sequence ID" value="NZ_BAAAEW010000011.1"/>
</dbReference>
<dbReference type="PANTHER" id="PTHR43344">
    <property type="entry name" value="PHOSPHOSERINE PHOSPHATASE"/>
    <property type="match status" value="1"/>
</dbReference>
<dbReference type="InterPro" id="IPR023214">
    <property type="entry name" value="HAD_sf"/>
</dbReference>
<comment type="caution">
    <text evidence="4">The sequence shown here is derived from an EMBL/GenBank/DDBJ whole genome shotgun (WGS) entry which is preliminary data.</text>
</comment>
<evidence type="ECO:0000313" key="5">
    <source>
        <dbReference type="Proteomes" id="UP001500279"/>
    </source>
</evidence>
<proteinExistence type="predicted"/>
<name>A0ABN1JZB3_9BURK</name>
<dbReference type="PANTHER" id="PTHR43344:SF13">
    <property type="entry name" value="PHOSPHATASE RV3661-RELATED"/>
    <property type="match status" value="1"/>
</dbReference>
<dbReference type="SUPFAM" id="SSF56784">
    <property type="entry name" value="HAD-like"/>
    <property type="match status" value="1"/>
</dbReference>
<keyword evidence="2 4" id="KW-0378">Hydrolase</keyword>
<keyword evidence="5" id="KW-1185">Reference proteome</keyword>
<reference evidence="4 5" key="1">
    <citation type="journal article" date="2019" name="Int. J. Syst. Evol. Microbiol.">
        <title>The Global Catalogue of Microorganisms (GCM) 10K type strain sequencing project: providing services to taxonomists for standard genome sequencing and annotation.</title>
        <authorList>
            <consortium name="The Broad Institute Genomics Platform"/>
            <consortium name="The Broad Institute Genome Sequencing Center for Infectious Disease"/>
            <person name="Wu L."/>
            <person name="Ma J."/>
        </authorList>
    </citation>
    <scope>NUCLEOTIDE SEQUENCE [LARGE SCALE GENOMIC DNA]</scope>
    <source>
        <strain evidence="4 5">JCM 15503</strain>
    </source>
</reference>
<dbReference type="NCBIfam" id="TIGR01490">
    <property type="entry name" value="HAD-SF-IB-hyp1"/>
    <property type="match status" value="1"/>
</dbReference>
<accession>A0ABN1JZB3</accession>
<dbReference type="NCBIfam" id="TIGR01488">
    <property type="entry name" value="HAD-SF-IB"/>
    <property type="match status" value="1"/>
</dbReference>
<dbReference type="InterPro" id="IPR036412">
    <property type="entry name" value="HAD-like_sf"/>
</dbReference>
<sequence length="226" mass="24490">MNLALFDLDHTLIPFDSGMAWTQFLVGRGVLPAQAEETYLGYCRQYVAGTLDIHAMHFASVAPLASVPRVRLAQWANEFERALRPRVPAAMRALVQRHLAAGELCALVTATTRFIAEPCARLFGIAHVVATEAATADGHPDGALTGAIDGLPCFREHKVTRVQQWLAQQMPGGADGLAAFEHSWFYSDSASDLPLLGAVSNPVAVRPDTRLRQHALQAGWPIIDTA</sequence>
<evidence type="ECO:0000256" key="3">
    <source>
        <dbReference type="ARBA" id="ARBA00022842"/>
    </source>
</evidence>
<protein>
    <submittedName>
        <fullName evidence="4">HAD family hydrolase</fullName>
    </submittedName>
</protein>
<dbReference type="EMBL" id="BAAAEW010000011">
    <property type="protein sequence ID" value="GAA0750161.1"/>
    <property type="molecule type" value="Genomic_DNA"/>
</dbReference>
<keyword evidence="1" id="KW-0479">Metal-binding</keyword>
<dbReference type="InterPro" id="IPR050582">
    <property type="entry name" value="HAD-like_SerB"/>
</dbReference>
<dbReference type="Proteomes" id="UP001500279">
    <property type="component" value="Unassembled WGS sequence"/>
</dbReference>
<gene>
    <name evidence="4" type="ORF">GCM10009107_21520</name>
</gene>
<dbReference type="Gene3D" id="1.20.1440.100">
    <property type="entry name" value="SG protein - dephosphorylation function"/>
    <property type="match status" value="1"/>
</dbReference>
<dbReference type="InterPro" id="IPR006385">
    <property type="entry name" value="HAD_hydro_SerB1"/>
</dbReference>